<dbReference type="InterPro" id="IPR036796">
    <property type="entry name" value="Ribosomal_uL11_N_sf"/>
</dbReference>
<dbReference type="InterPro" id="IPR000911">
    <property type="entry name" value="Ribosomal_uL11"/>
</dbReference>
<protein>
    <recommendedName>
        <fullName evidence="7">Large ribosomal subunit protein uL11</fullName>
    </recommendedName>
</protein>
<name>A0A402B5P3_9CHLR</name>
<comment type="function">
    <text evidence="7 9">Forms part of the ribosomal stalk which helps the ribosome interact with GTP-bound translation factors.</text>
</comment>
<comment type="similarity">
    <text evidence="1 7 8">Belongs to the universal ribosomal protein uL11 family.</text>
</comment>
<dbReference type="SMART" id="SM00649">
    <property type="entry name" value="RL11"/>
    <property type="match status" value="1"/>
</dbReference>
<evidence type="ECO:0000256" key="4">
    <source>
        <dbReference type="ARBA" id="ARBA00022884"/>
    </source>
</evidence>
<dbReference type="FunFam" id="1.10.10.250:FF:000001">
    <property type="entry name" value="50S ribosomal protein L11"/>
    <property type="match status" value="1"/>
</dbReference>
<dbReference type="PANTHER" id="PTHR11661">
    <property type="entry name" value="60S RIBOSOMAL PROTEIN L12"/>
    <property type="match status" value="1"/>
</dbReference>
<dbReference type="Gene3D" id="1.10.10.250">
    <property type="entry name" value="Ribosomal protein L11, C-terminal domain"/>
    <property type="match status" value="1"/>
</dbReference>
<keyword evidence="13" id="KW-1185">Reference proteome</keyword>
<dbReference type="InterPro" id="IPR036769">
    <property type="entry name" value="Ribosomal_uL11_C_sf"/>
</dbReference>
<keyword evidence="5 7" id="KW-0689">Ribosomal protein</keyword>
<evidence type="ECO:0000313" key="13">
    <source>
        <dbReference type="Proteomes" id="UP000287171"/>
    </source>
</evidence>
<dbReference type="InterPro" id="IPR020784">
    <property type="entry name" value="Ribosomal_uL11_N"/>
</dbReference>
<keyword evidence="3 7" id="KW-0699">rRNA-binding</keyword>
<dbReference type="PANTHER" id="PTHR11661:SF1">
    <property type="entry name" value="LARGE RIBOSOMAL SUBUNIT PROTEIN UL11M"/>
    <property type="match status" value="1"/>
</dbReference>
<dbReference type="NCBIfam" id="TIGR01632">
    <property type="entry name" value="L11_bact"/>
    <property type="match status" value="1"/>
</dbReference>
<evidence type="ECO:0000256" key="8">
    <source>
        <dbReference type="RuleBase" id="RU003978"/>
    </source>
</evidence>
<proteinExistence type="inferred from homology"/>
<dbReference type="SUPFAM" id="SSF46906">
    <property type="entry name" value="Ribosomal protein L11, C-terminal domain"/>
    <property type="match status" value="1"/>
</dbReference>
<evidence type="ECO:0000256" key="6">
    <source>
        <dbReference type="ARBA" id="ARBA00023274"/>
    </source>
</evidence>
<dbReference type="InterPro" id="IPR020783">
    <property type="entry name" value="Ribosomal_uL11_C"/>
</dbReference>
<evidence type="ECO:0000256" key="9">
    <source>
        <dbReference type="RuleBase" id="RU003979"/>
    </source>
</evidence>
<dbReference type="CDD" id="cd00349">
    <property type="entry name" value="Ribosomal_L11"/>
    <property type="match status" value="1"/>
</dbReference>
<dbReference type="GO" id="GO:0003735">
    <property type="term" value="F:structural constituent of ribosome"/>
    <property type="evidence" value="ECO:0007669"/>
    <property type="project" value="InterPro"/>
</dbReference>
<dbReference type="EMBL" id="BIFT01000001">
    <property type="protein sequence ID" value="GCE26655.1"/>
    <property type="molecule type" value="Genomic_DNA"/>
</dbReference>
<dbReference type="SUPFAM" id="SSF54747">
    <property type="entry name" value="Ribosomal L11/L12e N-terminal domain"/>
    <property type="match status" value="1"/>
</dbReference>
<evidence type="ECO:0000259" key="10">
    <source>
        <dbReference type="Pfam" id="PF00298"/>
    </source>
</evidence>
<dbReference type="HAMAP" id="MF_00736">
    <property type="entry name" value="Ribosomal_uL11"/>
    <property type="match status" value="1"/>
</dbReference>
<feature type="domain" description="Large ribosomal subunit protein uL11 C-terminal" evidence="10">
    <location>
        <begin position="71"/>
        <end position="139"/>
    </location>
</feature>
<accession>A0A402B5P3</accession>
<reference evidence="13" key="1">
    <citation type="submission" date="2018-12" db="EMBL/GenBank/DDBJ databases">
        <title>Tengunoibacter tsumagoiensis gen. nov., sp. nov., Dictyobacter kobayashii sp. nov., D. alpinus sp. nov., and D. joshuensis sp. nov. and description of Dictyobacteraceae fam. nov. within the order Ktedonobacterales isolated from Tengu-no-mugimeshi.</title>
        <authorList>
            <person name="Wang C.M."/>
            <person name="Zheng Y."/>
            <person name="Sakai Y."/>
            <person name="Toyoda A."/>
            <person name="Minakuchi Y."/>
            <person name="Abe K."/>
            <person name="Yokota A."/>
            <person name="Yabe S."/>
        </authorList>
    </citation>
    <scope>NUCLEOTIDE SEQUENCE [LARGE SCALE GENOMIC DNA]</scope>
    <source>
        <strain evidence="13">Uno16</strain>
    </source>
</reference>
<keyword evidence="2 7" id="KW-0488">Methylation</keyword>
<dbReference type="RefSeq" id="WP_126627082.1">
    <property type="nucleotide sequence ID" value="NZ_BIFT01000001.1"/>
</dbReference>
<organism evidence="12 13">
    <name type="scientific">Dictyobacter alpinus</name>
    <dbReference type="NCBI Taxonomy" id="2014873"/>
    <lineage>
        <taxon>Bacteria</taxon>
        <taxon>Bacillati</taxon>
        <taxon>Chloroflexota</taxon>
        <taxon>Ktedonobacteria</taxon>
        <taxon>Ktedonobacterales</taxon>
        <taxon>Dictyobacteraceae</taxon>
        <taxon>Dictyobacter</taxon>
    </lineage>
</organism>
<comment type="PTM">
    <text evidence="7 9">One or more lysine residues are methylated.</text>
</comment>
<dbReference type="GO" id="GO:0006412">
    <property type="term" value="P:translation"/>
    <property type="evidence" value="ECO:0007669"/>
    <property type="project" value="UniProtKB-UniRule"/>
</dbReference>
<evidence type="ECO:0000256" key="2">
    <source>
        <dbReference type="ARBA" id="ARBA00022481"/>
    </source>
</evidence>
<dbReference type="OrthoDB" id="9802408at2"/>
<sequence>MAKRIKAVVKLQIPAGKATPAPPIGTALGPHGINLMMFCKEYNARTADQAGMVIPAEITIFEDRSFTFITKTPPVPDLLKSAAGIPSGSATPNKTKVGTINRAKLREIAELKMKDLNVNSIEAAEKTIEGTARSMGVTIE</sequence>
<dbReference type="GO" id="GO:0070180">
    <property type="term" value="F:large ribosomal subunit rRNA binding"/>
    <property type="evidence" value="ECO:0007669"/>
    <property type="project" value="UniProtKB-UniRule"/>
</dbReference>
<evidence type="ECO:0000256" key="3">
    <source>
        <dbReference type="ARBA" id="ARBA00022730"/>
    </source>
</evidence>
<feature type="domain" description="Large ribosomal subunit protein uL11 N-terminal" evidence="11">
    <location>
        <begin position="9"/>
        <end position="66"/>
    </location>
</feature>
<evidence type="ECO:0000256" key="5">
    <source>
        <dbReference type="ARBA" id="ARBA00022980"/>
    </source>
</evidence>
<keyword evidence="4 7" id="KW-0694">RNA-binding</keyword>
<dbReference type="Pfam" id="PF03946">
    <property type="entry name" value="Ribosomal_L11_N"/>
    <property type="match status" value="1"/>
</dbReference>
<dbReference type="InterPro" id="IPR020785">
    <property type="entry name" value="Ribosomal_uL11_CS"/>
</dbReference>
<dbReference type="Gene3D" id="3.30.1550.10">
    <property type="entry name" value="Ribosomal protein L11/L12, N-terminal domain"/>
    <property type="match status" value="1"/>
</dbReference>
<evidence type="ECO:0000256" key="1">
    <source>
        <dbReference type="ARBA" id="ARBA00010537"/>
    </source>
</evidence>
<dbReference type="AlphaFoldDB" id="A0A402B5P3"/>
<dbReference type="FunFam" id="3.30.1550.10:FF:000005">
    <property type="entry name" value="50S ribosomal protein L11"/>
    <property type="match status" value="1"/>
</dbReference>
<gene>
    <name evidence="7 12" type="primary">rplK</name>
    <name evidence="12" type="ORF">KDA_21390</name>
</gene>
<comment type="caution">
    <text evidence="12">The sequence shown here is derived from an EMBL/GenBank/DDBJ whole genome shotgun (WGS) entry which is preliminary data.</text>
</comment>
<evidence type="ECO:0000259" key="11">
    <source>
        <dbReference type="Pfam" id="PF03946"/>
    </source>
</evidence>
<evidence type="ECO:0000256" key="7">
    <source>
        <dbReference type="HAMAP-Rule" id="MF_00736"/>
    </source>
</evidence>
<keyword evidence="6 7" id="KW-0687">Ribonucleoprotein</keyword>
<dbReference type="PROSITE" id="PS00359">
    <property type="entry name" value="RIBOSOMAL_L11"/>
    <property type="match status" value="1"/>
</dbReference>
<dbReference type="GO" id="GO:0022625">
    <property type="term" value="C:cytosolic large ribosomal subunit"/>
    <property type="evidence" value="ECO:0007669"/>
    <property type="project" value="TreeGrafter"/>
</dbReference>
<dbReference type="Proteomes" id="UP000287171">
    <property type="component" value="Unassembled WGS sequence"/>
</dbReference>
<comment type="subunit">
    <text evidence="7">Part of the ribosomal stalk of the 50S ribosomal subunit. Interacts with L10 and the large rRNA to form the base of the stalk. L10 forms an elongated spine to which L12 dimers bind in a sequential fashion forming a multimeric L10(L12)X complex.</text>
</comment>
<dbReference type="Pfam" id="PF00298">
    <property type="entry name" value="Ribosomal_L11"/>
    <property type="match status" value="1"/>
</dbReference>
<dbReference type="InterPro" id="IPR006519">
    <property type="entry name" value="Ribosomal_uL11_bac-typ"/>
</dbReference>
<evidence type="ECO:0000313" key="12">
    <source>
        <dbReference type="EMBL" id="GCE26655.1"/>
    </source>
</evidence>